<dbReference type="AlphaFoldDB" id="A0A1F6G3K3"/>
<organism evidence="5 6">
    <name type="scientific">Candidatus Kaiserbacteria bacterium RIFOXYD1_FULL_47_14</name>
    <dbReference type="NCBI Taxonomy" id="1798533"/>
    <lineage>
        <taxon>Bacteria</taxon>
        <taxon>Candidatus Kaiseribacteriota</taxon>
    </lineage>
</organism>
<dbReference type="PROSITE" id="PS00662">
    <property type="entry name" value="T2SP_E"/>
    <property type="match status" value="1"/>
</dbReference>
<protein>
    <recommendedName>
        <fullName evidence="4">Bacterial type II secretion system protein E domain-containing protein</fullName>
    </recommendedName>
</protein>
<reference evidence="5 6" key="1">
    <citation type="journal article" date="2016" name="Nat. Commun.">
        <title>Thousands of microbial genomes shed light on interconnected biogeochemical processes in an aquifer system.</title>
        <authorList>
            <person name="Anantharaman K."/>
            <person name="Brown C.T."/>
            <person name="Hug L.A."/>
            <person name="Sharon I."/>
            <person name="Castelle C.J."/>
            <person name="Probst A.J."/>
            <person name="Thomas B.C."/>
            <person name="Singh A."/>
            <person name="Wilkins M.J."/>
            <person name="Karaoz U."/>
            <person name="Brodie E.L."/>
            <person name="Williams K.H."/>
            <person name="Hubbard S.S."/>
            <person name="Banfield J.F."/>
        </authorList>
    </citation>
    <scope>NUCLEOTIDE SEQUENCE [LARGE SCALE GENOMIC DNA]</scope>
</reference>
<keyword evidence="3" id="KW-0067">ATP-binding</keyword>
<keyword evidence="2" id="KW-0547">Nucleotide-binding</keyword>
<evidence type="ECO:0000256" key="1">
    <source>
        <dbReference type="ARBA" id="ARBA00006611"/>
    </source>
</evidence>
<dbReference type="InterPro" id="IPR027417">
    <property type="entry name" value="P-loop_NTPase"/>
</dbReference>
<feature type="domain" description="Bacterial type II secretion system protein E" evidence="4">
    <location>
        <begin position="235"/>
        <end position="249"/>
    </location>
</feature>
<comment type="similarity">
    <text evidence="1">Belongs to the GSP E family.</text>
</comment>
<dbReference type="CDD" id="cd01129">
    <property type="entry name" value="PulE-GspE-like"/>
    <property type="match status" value="1"/>
</dbReference>
<evidence type="ECO:0000313" key="6">
    <source>
        <dbReference type="Proteomes" id="UP000176867"/>
    </source>
</evidence>
<proteinExistence type="inferred from homology"/>
<sequence>MIEPEVLEKFTKEGDARNALKEELGTATALKSLDRVSHIFEIILAGAFALRSSDIHFEPEEEKTRMRLRIDGILVDTYFFDPATYHQINSRIKLLSGVKLNIANRAQDGRFSVSSNGGEVEMRVSFIPGNYGESIVMRVLNPEATMVSYKELGIHPKLLARLETEIRRPNGMLLTTGPTGSGKTTTLYSFLREIHTPEIKIITIEDPVEYHLDGIVQTQVEGTKYTFAEGLKSIVRQDPDIIMVGEIRDSETAEIAIQAALTGHFVFSTLHTNNAAGTFPRLADLGADTKSFGSAVTVSMAQRLLRKLDPDKKKERPLTDAEKAMIAKVFEPLSDKSLIPEKIETIFDPAPANEEETGYRGRIGLFEAIFMDNELANFLRDNPPENDIAKLTAKQGYLTMAQDGILKALSGVTSLAEVADTVDLQK</sequence>
<dbReference type="Gene3D" id="3.30.450.90">
    <property type="match status" value="1"/>
</dbReference>
<dbReference type="Proteomes" id="UP000176867">
    <property type="component" value="Unassembled WGS sequence"/>
</dbReference>
<accession>A0A1F6G3K3</accession>
<name>A0A1F6G3K3_9BACT</name>
<gene>
    <name evidence="5" type="ORF">A2609_00520</name>
</gene>
<evidence type="ECO:0000256" key="2">
    <source>
        <dbReference type="ARBA" id="ARBA00022741"/>
    </source>
</evidence>
<dbReference type="Gene3D" id="3.40.50.300">
    <property type="entry name" value="P-loop containing nucleotide triphosphate hydrolases"/>
    <property type="match status" value="1"/>
</dbReference>
<evidence type="ECO:0000256" key="3">
    <source>
        <dbReference type="ARBA" id="ARBA00022840"/>
    </source>
</evidence>
<dbReference type="GO" id="GO:0005886">
    <property type="term" value="C:plasma membrane"/>
    <property type="evidence" value="ECO:0007669"/>
    <property type="project" value="TreeGrafter"/>
</dbReference>
<dbReference type="Pfam" id="PF00437">
    <property type="entry name" value="T2SSE"/>
    <property type="match status" value="1"/>
</dbReference>
<evidence type="ECO:0000259" key="4">
    <source>
        <dbReference type="PROSITE" id="PS00662"/>
    </source>
</evidence>
<dbReference type="InterPro" id="IPR001482">
    <property type="entry name" value="T2SS/T4SS_dom"/>
</dbReference>
<dbReference type="PANTHER" id="PTHR30258:SF3">
    <property type="entry name" value="SLL1921 PROTEIN"/>
    <property type="match status" value="1"/>
</dbReference>
<dbReference type="PANTHER" id="PTHR30258">
    <property type="entry name" value="TYPE II SECRETION SYSTEM PROTEIN GSPE-RELATED"/>
    <property type="match status" value="1"/>
</dbReference>
<dbReference type="EMBL" id="MFMU01000022">
    <property type="protein sequence ID" value="OGG92692.1"/>
    <property type="molecule type" value="Genomic_DNA"/>
</dbReference>
<dbReference type="SUPFAM" id="SSF52540">
    <property type="entry name" value="P-loop containing nucleoside triphosphate hydrolases"/>
    <property type="match status" value="1"/>
</dbReference>
<dbReference type="GO" id="GO:0005524">
    <property type="term" value="F:ATP binding"/>
    <property type="evidence" value="ECO:0007669"/>
    <property type="project" value="UniProtKB-KW"/>
</dbReference>
<evidence type="ECO:0000313" key="5">
    <source>
        <dbReference type="EMBL" id="OGG92692.1"/>
    </source>
</evidence>
<comment type="caution">
    <text evidence="5">The sequence shown here is derived from an EMBL/GenBank/DDBJ whole genome shotgun (WGS) entry which is preliminary data.</text>
</comment>
<dbReference type="GO" id="GO:0016887">
    <property type="term" value="F:ATP hydrolysis activity"/>
    <property type="evidence" value="ECO:0007669"/>
    <property type="project" value="TreeGrafter"/>
</dbReference>
<dbReference type="STRING" id="1798533.A2609_00520"/>